<dbReference type="Proteomes" id="UP000054978">
    <property type="component" value="Unassembled WGS sequence"/>
</dbReference>
<evidence type="ECO:0000256" key="1">
    <source>
        <dbReference type="PROSITE-ProRule" id="PRU00050"/>
    </source>
</evidence>
<dbReference type="SUPFAM" id="SSF52738">
    <property type="entry name" value="Methylesterase CheB, C-terminal domain"/>
    <property type="match status" value="1"/>
</dbReference>
<dbReference type="Gene3D" id="3.40.50.150">
    <property type="entry name" value="Vaccinia Virus protein VP39"/>
    <property type="match status" value="1"/>
</dbReference>
<evidence type="ECO:0000313" key="5">
    <source>
        <dbReference type="Proteomes" id="UP000054978"/>
    </source>
</evidence>
<dbReference type="SUPFAM" id="SSF47757">
    <property type="entry name" value="Chemotaxis receptor methyltransferase CheR, N-terminal domain"/>
    <property type="match status" value="1"/>
</dbReference>
<dbReference type="GO" id="GO:0008984">
    <property type="term" value="F:protein-glutamate methylesterase activity"/>
    <property type="evidence" value="ECO:0007669"/>
    <property type="project" value="InterPro"/>
</dbReference>
<dbReference type="InterPro" id="IPR050903">
    <property type="entry name" value="Bact_Chemotaxis_MeTrfase"/>
</dbReference>
<feature type="active site" evidence="1">
    <location>
        <position position="34"/>
    </location>
</feature>
<dbReference type="SUPFAM" id="SSF53335">
    <property type="entry name" value="S-adenosyl-L-methionine-dependent methyltransferases"/>
    <property type="match status" value="1"/>
</dbReference>
<dbReference type="CDD" id="cd16434">
    <property type="entry name" value="CheB-CheR_fusion"/>
    <property type="match status" value="1"/>
</dbReference>
<feature type="active site" evidence="1">
    <location>
        <position position="61"/>
    </location>
</feature>
<dbReference type="CDD" id="cd02440">
    <property type="entry name" value="AdoMet_MTases"/>
    <property type="match status" value="1"/>
</dbReference>
<dbReference type="PANTHER" id="PTHR24422">
    <property type="entry name" value="CHEMOTAXIS PROTEIN METHYLTRANSFERASE"/>
    <property type="match status" value="1"/>
</dbReference>
<dbReference type="PROSITE" id="PS50123">
    <property type="entry name" value="CHER"/>
    <property type="match status" value="1"/>
</dbReference>
<dbReference type="STRING" id="1777144.AWB83_06115"/>
<feature type="active site" evidence="1">
    <location>
        <position position="153"/>
    </location>
</feature>
<dbReference type="Pfam" id="PF01339">
    <property type="entry name" value="CheB_methylest"/>
    <property type="match status" value="1"/>
</dbReference>
<dbReference type="InterPro" id="IPR000673">
    <property type="entry name" value="Sig_transdc_resp-reg_Me-estase"/>
</dbReference>
<comment type="caution">
    <text evidence="4">The sequence shown here is derived from an EMBL/GenBank/DDBJ whole genome shotgun (WGS) entry which is preliminary data.</text>
</comment>
<evidence type="ECO:0000259" key="3">
    <source>
        <dbReference type="PROSITE" id="PS50123"/>
    </source>
</evidence>
<dbReference type="InterPro" id="IPR029063">
    <property type="entry name" value="SAM-dependent_MTases_sf"/>
</dbReference>
<feature type="domain" description="CheB-type methylesterase" evidence="2">
    <location>
        <begin position="22"/>
        <end position="211"/>
    </location>
</feature>
<dbReference type="InterPro" id="IPR022641">
    <property type="entry name" value="CheR_N"/>
</dbReference>
<keyword evidence="1" id="KW-0145">Chemotaxis</keyword>
<gene>
    <name evidence="4" type="ORF">AWB83_06115</name>
</gene>
<dbReference type="PROSITE" id="PS50122">
    <property type="entry name" value="CHEB"/>
    <property type="match status" value="1"/>
</dbReference>
<dbReference type="Pfam" id="PF01739">
    <property type="entry name" value="CheR"/>
    <property type="match status" value="1"/>
</dbReference>
<evidence type="ECO:0000259" key="2">
    <source>
        <dbReference type="PROSITE" id="PS50122"/>
    </source>
</evidence>
<dbReference type="InterPro" id="IPR035909">
    <property type="entry name" value="CheB_C"/>
</dbReference>
<dbReference type="EMBL" id="FCOB02000041">
    <property type="protein sequence ID" value="SAK99641.1"/>
    <property type="molecule type" value="Genomic_DNA"/>
</dbReference>
<name>A0A158DYB1_9BURK</name>
<dbReference type="Pfam" id="PF03705">
    <property type="entry name" value="CheR_N"/>
    <property type="match status" value="1"/>
</dbReference>
<dbReference type="GO" id="GO:0005737">
    <property type="term" value="C:cytoplasm"/>
    <property type="evidence" value="ECO:0007669"/>
    <property type="project" value="InterPro"/>
</dbReference>
<sequence>MTSNKAPEPSVVPPDETRAVTPSLEFPIVGIGASAGGIQALTRLFEHMPNDAGMAFVIVLHLSPKHESQADAVLQRLTRMPVVQVLQPTQIEKNHIYLISPANDLSMNDGYLRVTSSNREPGRPVAIDLFFRSLAEVHGTRAISVILSGFGSDGTIGIGRIKEHGGVTIAQSPEDAECDEMPRNAIATGLVDIALPVAEIPQKLIELRDNARAIQLPPTVEDRPLVETSADSNAAAVTASLAEDALQKILSTLRARTAHDFRHYKRATVLRRIERRLQVNALRDLPSYQRFLDAHPEESAALLKDMLIGVTNFFRDRDAFEALEREIVPRICQDKSDDEFIRVWAAGCSTGEEAYSVAMLLNECIAESNKGCGIQVFATDLDESAIEMARTGSYPSPIVTDVPPARLRKFFTLTHGRYLINKSLREQVLFAAHNLLRDPPFSKLDLVSCRNLLIYLDRTVQRQVLQTFHFALQPGGYLFLGSSESAEIADDLFAAIDKKNRIYRAKKSASARTATMLPLVGATGAADSLRHHKTRDRRQELFVRRLAPKRDGALCAAERAD</sequence>
<evidence type="ECO:0000313" key="4">
    <source>
        <dbReference type="EMBL" id="SAK99641.1"/>
    </source>
</evidence>
<reference evidence="4" key="1">
    <citation type="submission" date="2016-01" db="EMBL/GenBank/DDBJ databases">
        <authorList>
            <person name="Peeters C."/>
        </authorList>
    </citation>
    <scope>NUCLEOTIDE SEQUENCE [LARGE SCALE GENOMIC DNA]</scope>
    <source>
        <strain evidence="4">LMG 29326</strain>
    </source>
</reference>
<proteinExistence type="predicted"/>
<dbReference type="InterPro" id="IPR000780">
    <property type="entry name" value="CheR_MeTrfase"/>
</dbReference>
<dbReference type="GO" id="GO:0008757">
    <property type="term" value="F:S-adenosylmethionine-dependent methyltransferase activity"/>
    <property type="evidence" value="ECO:0007669"/>
    <property type="project" value="InterPro"/>
</dbReference>
<protein>
    <submittedName>
        <fullName evidence="4">Chemotaxis protein</fullName>
    </submittedName>
</protein>
<organism evidence="4 5">
    <name type="scientific">Caballeronia ptereochthonis</name>
    <dbReference type="NCBI Taxonomy" id="1777144"/>
    <lineage>
        <taxon>Bacteria</taxon>
        <taxon>Pseudomonadati</taxon>
        <taxon>Pseudomonadota</taxon>
        <taxon>Betaproteobacteria</taxon>
        <taxon>Burkholderiales</taxon>
        <taxon>Burkholderiaceae</taxon>
        <taxon>Caballeronia</taxon>
    </lineage>
</organism>
<dbReference type="GO" id="GO:0000156">
    <property type="term" value="F:phosphorelay response regulator activity"/>
    <property type="evidence" value="ECO:0007669"/>
    <property type="project" value="InterPro"/>
</dbReference>
<dbReference type="PRINTS" id="PR00996">
    <property type="entry name" value="CHERMTFRASE"/>
</dbReference>
<dbReference type="SMART" id="SM00138">
    <property type="entry name" value="MeTrc"/>
    <property type="match status" value="1"/>
</dbReference>
<dbReference type="AlphaFoldDB" id="A0A158DYB1"/>
<feature type="domain" description="CheR-type methyltransferase" evidence="3">
    <location>
        <begin position="234"/>
        <end position="508"/>
    </location>
</feature>
<keyword evidence="1" id="KW-0378">Hydrolase</keyword>
<keyword evidence="5" id="KW-1185">Reference proteome</keyword>
<dbReference type="GO" id="GO:0006935">
    <property type="term" value="P:chemotaxis"/>
    <property type="evidence" value="ECO:0007669"/>
    <property type="project" value="UniProtKB-UniRule"/>
</dbReference>
<dbReference type="Gene3D" id="3.40.50.180">
    <property type="entry name" value="Methylesterase CheB, C-terminal domain"/>
    <property type="match status" value="1"/>
</dbReference>
<accession>A0A158DYB1</accession>
<dbReference type="RefSeq" id="WP_244197938.1">
    <property type="nucleotide sequence ID" value="NZ_FCOB02000041.1"/>
</dbReference>
<dbReference type="InterPro" id="IPR022642">
    <property type="entry name" value="CheR_C"/>
</dbReference>